<dbReference type="Proteomes" id="UP000219564">
    <property type="component" value="Unassembled WGS sequence"/>
</dbReference>
<reference evidence="1 2" key="1">
    <citation type="submission" date="2017-08" db="EMBL/GenBank/DDBJ databases">
        <authorList>
            <person name="Chaillou S."/>
        </authorList>
    </citation>
    <scope>NUCLEOTIDE SEQUENCE [LARGE SCALE GENOMIC DNA]</scope>
    <source>
        <strain evidence="1 2">MFPA15A1205</strain>
    </source>
</reference>
<evidence type="ECO:0000313" key="1">
    <source>
        <dbReference type="EMBL" id="SOB49474.1"/>
    </source>
</evidence>
<dbReference type="EMBL" id="OBKZ01000006">
    <property type="protein sequence ID" value="SOB49474.1"/>
    <property type="molecule type" value="Genomic_DNA"/>
</dbReference>
<name>A0AAX2H4P7_9PSED</name>
<proteinExistence type="predicted"/>
<dbReference type="AlphaFoldDB" id="A0AAX2H4P7"/>
<protein>
    <submittedName>
        <fullName evidence="1">Uncharacterized protein</fullName>
    </submittedName>
</protein>
<evidence type="ECO:0000313" key="2">
    <source>
        <dbReference type="Proteomes" id="UP000219564"/>
    </source>
</evidence>
<gene>
    <name evidence="1" type="ORF">PLUA15_140007</name>
</gene>
<organism evidence="1 2">
    <name type="scientific">Pseudomonas lundensis</name>
    <dbReference type="NCBI Taxonomy" id="86185"/>
    <lineage>
        <taxon>Bacteria</taxon>
        <taxon>Pseudomonadati</taxon>
        <taxon>Pseudomonadota</taxon>
        <taxon>Gammaproteobacteria</taxon>
        <taxon>Pseudomonadales</taxon>
        <taxon>Pseudomonadaceae</taxon>
        <taxon>Pseudomonas</taxon>
    </lineage>
</organism>
<accession>A0AAX2H4P7</accession>
<sequence length="86" mass="8871">MRAAIIDAHHNRFVIAQIGDQDAAAERQLAMGGAEGVLIERFAAGSTFAMVAGAVIRGNAGFVIAARVYVVTGTTREQAQQGAGAE</sequence>
<comment type="caution">
    <text evidence="1">The sequence shown here is derived from an EMBL/GenBank/DDBJ whole genome shotgun (WGS) entry which is preliminary data.</text>
</comment>